<name>A0A6G1GLU6_9PEZI</name>
<dbReference type="GO" id="GO:0008270">
    <property type="term" value="F:zinc ion binding"/>
    <property type="evidence" value="ECO:0007669"/>
    <property type="project" value="UniProtKB-UniRule"/>
</dbReference>
<dbReference type="GO" id="GO:0004089">
    <property type="term" value="F:carbonate dehydratase activity"/>
    <property type="evidence" value="ECO:0007669"/>
    <property type="project" value="UniProtKB-UniRule"/>
</dbReference>
<dbReference type="Gene3D" id="3.10.200.10">
    <property type="entry name" value="Alpha carbonic anhydrase"/>
    <property type="match status" value="1"/>
</dbReference>
<keyword evidence="6 9" id="KW-0862">Zinc</keyword>
<feature type="compositionally biased region" description="Gly residues" evidence="10">
    <location>
        <begin position="256"/>
        <end position="276"/>
    </location>
</feature>
<dbReference type="InterPro" id="IPR018338">
    <property type="entry name" value="Carbonic_anhydrase_a-class_CS"/>
</dbReference>
<comment type="function">
    <text evidence="2 9">Reversible hydration of carbon dioxide.</text>
</comment>
<comment type="cofactor">
    <cofactor evidence="1 9">
        <name>Zn(2+)</name>
        <dbReference type="ChEBI" id="CHEBI:29105"/>
    </cofactor>
</comment>
<dbReference type="PANTHER" id="PTHR18952">
    <property type="entry name" value="CARBONIC ANHYDRASE"/>
    <property type="match status" value="1"/>
</dbReference>
<dbReference type="InterPro" id="IPR001148">
    <property type="entry name" value="CA_dom"/>
</dbReference>
<sequence length="276" mass="29363">ANCLHGTSRVPRTLTQDGKVHVSKFGYSGAQGPVNWNNLAAENEGCSTGTSQSPINLDCSLRSTAKSPFVAIANVQSAEIENIGTGVEVLVNGSTGFNGTNYLLKQIHFHTPSEHRINEEYFPLEMHMVHEPADPSSGQMMIMAVLFEMSSNTTTQLLTSITKSMSQVSAPGSIATTGPLDFVELDAHLASSTFLVYNGSASTPPCSEDILYLAAEKALPVDVQTFNTIKKVVKFNSRYTQNAPGKENLLRLQARHGGGGEEGQGQDGQDGGDASG</sequence>
<dbReference type="InterPro" id="IPR036398">
    <property type="entry name" value="CA_dom_sf"/>
</dbReference>
<keyword evidence="5 9" id="KW-0479">Metal-binding</keyword>
<dbReference type="PROSITE" id="PS00162">
    <property type="entry name" value="ALPHA_CA_1"/>
    <property type="match status" value="1"/>
</dbReference>
<evidence type="ECO:0000256" key="1">
    <source>
        <dbReference type="ARBA" id="ARBA00001947"/>
    </source>
</evidence>
<feature type="region of interest" description="Disordered" evidence="10">
    <location>
        <begin position="253"/>
        <end position="276"/>
    </location>
</feature>
<dbReference type="InterPro" id="IPR023561">
    <property type="entry name" value="Carbonic_anhydrase_a-class"/>
</dbReference>
<feature type="domain" description="Alpha-carbonic anhydrase" evidence="11">
    <location>
        <begin position="23"/>
        <end position="264"/>
    </location>
</feature>
<evidence type="ECO:0000259" key="11">
    <source>
        <dbReference type="PROSITE" id="PS51144"/>
    </source>
</evidence>
<keyword evidence="13" id="KW-1185">Reference proteome</keyword>
<dbReference type="SUPFAM" id="SSF51069">
    <property type="entry name" value="Carbonic anhydrase"/>
    <property type="match status" value="1"/>
</dbReference>
<dbReference type="AlphaFoldDB" id="A0A6G1GLU6"/>
<feature type="non-terminal residue" evidence="12">
    <location>
        <position position="276"/>
    </location>
</feature>
<evidence type="ECO:0000256" key="8">
    <source>
        <dbReference type="ARBA" id="ARBA00048348"/>
    </source>
</evidence>
<evidence type="ECO:0000256" key="2">
    <source>
        <dbReference type="ARBA" id="ARBA00002904"/>
    </source>
</evidence>
<dbReference type="CDD" id="cd03124">
    <property type="entry name" value="alpha_CA_prokaryotic_like"/>
    <property type="match status" value="1"/>
</dbReference>
<protein>
    <recommendedName>
        <fullName evidence="4 9">Carbonic anhydrase</fullName>
        <ecNumber evidence="4 9">4.2.1.1</ecNumber>
    </recommendedName>
</protein>
<reference evidence="12" key="1">
    <citation type="journal article" date="2020" name="Stud. Mycol.">
        <title>101 Dothideomycetes genomes: a test case for predicting lifestyles and emergence of pathogens.</title>
        <authorList>
            <person name="Haridas S."/>
            <person name="Albert R."/>
            <person name="Binder M."/>
            <person name="Bloem J."/>
            <person name="Labutti K."/>
            <person name="Salamov A."/>
            <person name="Andreopoulos B."/>
            <person name="Baker S."/>
            <person name="Barry K."/>
            <person name="Bills G."/>
            <person name="Bluhm B."/>
            <person name="Cannon C."/>
            <person name="Castanera R."/>
            <person name="Culley D."/>
            <person name="Daum C."/>
            <person name="Ezra D."/>
            <person name="Gonzalez J."/>
            <person name="Henrissat B."/>
            <person name="Kuo A."/>
            <person name="Liang C."/>
            <person name="Lipzen A."/>
            <person name="Lutzoni F."/>
            <person name="Magnuson J."/>
            <person name="Mondo S."/>
            <person name="Nolan M."/>
            <person name="Ohm R."/>
            <person name="Pangilinan J."/>
            <person name="Park H.-J."/>
            <person name="Ramirez L."/>
            <person name="Alfaro M."/>
            <person name="Sun H."/>
            <person name="Tritt A."/>
            <person name="Yoshinaga Y."/>
            <person name="Zwiers L.-H."/>
            <person name="Turgeon B."/>
            <person name="Goodwin S."/>
            <person name="Spatafora J."/>
            <person name="Crous P."/>
            <person name="Grigoriev I."/>
        </authorList>
    </citation>
    <scope>NUCLEOTIDE SEQUENCE</scope>
    <source>
        <strain evidence="12">CBS 113979</strain>
    </source>
</reference>
<evidence type="ECO:0000256" key="3">
    <source>
        <dbReference type="ARBA" id="ARBA00010718"/>
    </source>
</evidence>
<dbReference type="OrthoDB" id="429145at2759"/>
<comment type="similarity">
    <text evidence="3 9">Belongs to the alpha-carbonic anhydrase family.</text>
</comment>
<organism evidence="12 13">
    <name type="scientific">Aulographum hederae CBS 113979</name>
    <dbReference type="NCBI Taxonomy" id="1176131"/>
    <lineage>
        <taxon>Eukaryota</taxon>
        <taxon>Fungi</taxon>
        <taxon>Dikarya</taxon>
        <taxon>Ascomycota</taxon>
        <taxon>Pezizomycotina</taxon>
        <taxon>Dothideomycetes</taxon>
        <taxon>Pleosporomycetidae</taxon>
        <taxon>Aulographales</taxon>
        <taxon>Aulographaceae</taxon>
    </lineage>
</organism>
<evidence type="ECO:0000256" key="5">
    <source>
        <dbReference type="ARBA" id="ARBA00022723"/>
    </source>
</evidence>
<evidence type="ECO:0000256" key="6">
    <source>
        <dbReference type="ARBA" id="ARBA00022833"/>
    </source>
</evidence>
<evidence type="ECO:0000256" key="10">
    <source>
        <dbReference type="SAM" id="MobiDB-lite"/>
    </source>
</evidence>
<dbReference type="Proteomes" id="UP000800041">
    <property type="component" value="Unassembled WGS sequence"/>
</dbReference>
<dbReference type="EC" id="4.2.1.1" evidence="4 9"/>
<dbReference type="InterPro" id="IPR041891">
    <property type="entry name" value="Alpha_CA_prokaryot-like"/>
</dbReference>
<evidence type="ECO:0000256" key="7">
    <source>
        <dbReference type="ARBA" id="ARBA00023239"/>
    </source>
</evidence>
<evidence type="ECO:0000313" key="12">
    <source>
        <dbReference type="EMBL" id="KAF1981933.1"/>
    </source>
</evidence>
<gene>
    <name evidence="12" type="ORF">K402DRAFT_303586</name>
</gene>
<comment type="catalytic activity">
    <reaction evidence="8 9">
        <text>hydrogencarbonate + H(+) = CO2 + H2O</text>
        <dbReference type="Rhea" id="RHEA:10748"/>
        <dbReference type="ChEBI" id="CHEBI:15377"/>
        <dbReference type="ChEBI" id="CHEBI:15378"/>
        <dbReference type="ChEBI" id="CHEBI:16526"/>
        <dbReference type="ChEBI" id="CHEBI:17544"/>
        <dbReference type="EC" id="4.2.1.1"/>
    </reaction>
</comment>
<dbReference type="PROSITE" id="PS51144">
    <property type="entry name" value="ALPHA_CA_2"/>
    <property type="match status" value="1"/>
</dbReference>
<accession>A0A6G1GLU6</accession>
<keyword evidence="7 9" id="KW-0456">Lyase</keyword>
<dbReference type="EMBL" id="ML977191">
    <property type="protein sequence ID" value="KAF1981933.1"/>
    <property type="molecule type" value="Genomic_DNA"/>
</dbReference>
<feature type="non-terminal residue" evidence="12">
    <location>
        <position position="1"/>
    </location>
</feature>
<dbReference type="SMART" id="SM01057">
    <property type="entry name" value="Carb_anhydrase"/>
    <property type="match status" value="1"/>
</dbReference>
<evidence type="ECO:0000256" key="4">
    <source>
        <dbReference type="ARBA" id="ARBA00012925"/>
    </source>
</evidence>
<evidence type="ECO:0000256" key="9">
    <source>
        <dbReference type="RuleBase" id="RU367011"/>
    </source>
</evidence>
<evidence type="ECO:0000313" key="13">
    <source>
        <dbReference type="Proteomes" id="UP000800041"/>
    </source>
</evidence>
<dbReference type="PANTHER" id="PTHR18952:SF265">
    <property type="entry name" value="CARBONIC ANHYDRASE"/>
    <property type="match status" value="1"/>
</dbReference>
<proteinExistence type="inferred from homology"/>
<dbReference type="Pfam" id="PF00194">
    <property type="entry name" value="Carb_anhydrase"/>
    <property type="match status" value="1"/>
</dbReference>